<dbReference type="PANTHER" id="PTHR48098:SF3">
    <property type="entry name" value="IRON(III) ENTEROBACTIN ESTERASE"/>
    <property type="match status" value="1"/>
</dbReference>
<dbReference type="GO" id="GO:0005506">
    <property type="term" value="F:iron ion binding"/>
    <property type="evidence" value="ECO:0007669"/>
    <property type="project" value="InterPro"/>
</dbReference>
<name>A0A9X2ZZ89_9PSEU</name>
<sequence>MTPVTARLARFERDHATDPGPALDSLTADLGAARGPLVERVSPTEVDVTFVHVADVAAVSLRTKLLRLPQHREAEPMRRIAGTDVWHLTVRADSDTAVVYGFLHDPPAEFGSAAELLAVHLDEDRATAHRLALEAASAADPHNPDRMPWELVVGAEDVVDSVLALPDSPFTPLPDGGPPTEVDEHEFDGRRVGVYQPVGARPTDVLPLVVLLDGEVALRGGIHRRLAAAVADGTLPPLRVAFWHNRTLTSRTTEFACDPALAEALADGLLPFLGERYGLPPEPSRTVVAGFSLGGLAAGHVALTRPDAFGAALLMSAALWFTPEPGTEPDGWLVRRYAEAPTRDTAFHVTVGRLEDVPVGLPGTAPGTTWVSAARSFRDTLRDKGYDVRGYREVPSGHDLVNLHLAVVDGLAALLA</sequence>
<evidence type="ECO:0000256" key="3">
    <source>
        <dbReference type="ARBA" id="ARBA00022801"/>
    </source>
</evidence>
<evidence type="ECO:0000256" key="4">
    <source>
        <dbReference type="ARBA" id="ARBA00024201"/>
    </source>
</evidence>
<comment type="similarity">
    <text evidence="4">Belongs to the Fes family.</text>
</comment>
<dbReference type="GO" id="GO:0005975">
    <property type="term" value="P:carbohydrate metabolic process"/>
    <property type="evidence" value="ECO:0007669"/>
    <property type="project" value="UniProtKB-ARBA"/>
</dbReference>
<dbReference type="Pfam" id="PF00756">
    <property type="entry name" value="Esterase"/>
    <property type="match status" value="1"/>
</dbReference>
<evidence type="ECO:0000313" key="7">
    <source>
        <dbReference type="Proteomes" id="UP001141259"/>
    </source>
</evidence>
<gene>
    <name evidence="6" type="ORF">NZH93_02270</name>
</gene>
<keyword evidence="7" id="KW-1185">Reference proteome</keyword>
<dbReference type="InterPro" id="IPR021764">
    <property type="entry name" value="Enterochelin_esterase_N"/>
</dbReference>
<accession>A0A9X2ZZ89</accession>
<dbReference type="InterPro" id="IPR000801">
    <property type="entry name" value="Esterase-like"/>
</dbReference>
<dbReference type="GO" id="GO:0006826">
    <property type="term" value="P:iron ion transport"/>
    <property type="evidence" value="ECO:0007669"/>
    <property type="project" value="InterPro"/>
</dbReference>
<evidence type="ECO:0000313" key="6">
    <source>
        <dbReference type="EMBL" id="MCS7475663.1"/>
    </source>
</evidence>
<dbReference type="GO" id="GO:0005737">
    <property type="term" value="C:cytoplasm"/>
    <property type="evidence" value="ECO:0007669"/>
    <property type="project" value="UniProtKB-SubCell"/>
</dbReference>
<keyword evidence="3 6" id="KW-0378">Hydrolase</keyword>
<dbReference type="AlphaFoldDB" id="A0A9X2ZZ89"/>
<dbReference type="InterPro" id="IPR050583">
    <property type="entry name" value="Mycobacterial_A85_antigen"/>
</dbReference>
<dbReference type="PANTHER" id="PTHR48098">
    <property type="entry name" value="ENTEROCHELIN ESTERASE-RELATED"/>
    <property type="match status" value="1"/>
</dbReference>
<keyword evidence="2" id="KW-0963">Cytoplasm</keyword>
<dbReference type="GO" id="GO:0008849">
    <property type="term" value="F:enterochelin esterase activity"/>
    <property type="evidence" value="ECO:0007669"/>
    <property type="project" value="InterPro"/>
</dbReference>
<dbReference type="InterPro" id="IPR014756">
    <property type="entry name" value="Ig_E-set"/>
</dbReference>
<evidence type="ECO:0000259" key="5">
    <source>
        <dbReference type="Pfam" id="PF11806"/>
    </source>
</evidence>
<feature type="domain" description="Enterochelin esterase N-terminal" evidence="5">
    <location>
        <begin position="48"/>
        <end position="170"/>
    </location>
</feature>
<protein>
    <submittedName>
        <fullName evidence="6">Alpha/beta hydrolase-fold protein</fullName>
    </submittedName>
</protein>
<dbReference type="InterPro" id="IPR029058">
    <property type="entry name" value="AB_hydrolase_fold"/>
</dbReference>
<dbReference type="SUPFAM" id="SSF81296">
    <property type="entry name" value="E set domains"/>
    <property type="match status" value="1"/>
</dbReference>
<reference evidence="6" key="1">
    <citation type="submission" date="2022-08" db="EMBL/GenBank/DDBJ databases">
        <authorList>
            <person name="Tistechok S."/>
            <person name="Samborskyy M."/>
            <person name="Roman I."/>
        </authorList>
    </citation>
    <scope>NUCLEOTIDE SEQUENCE</scope>
    <source>
        <strain evidence="6">DSM 103496</strain>
    </source>
</reference>
<proteinExistence type="inferred from homology"/>
<comment type="subcellular location">
    <subcellularLocation>
        <location evidence="1">Cytoplasm</location>
    </subcellularLocation>
</comment>
<dbReference type="InterPro" id="IPR013783">
    <property type="entry name" value="Ig-like_fold"/>
</dbReference>
<dbReference type="Gene3D" id="2.60.40.10">
    <property type="entry name" value="Immunoglobulins"/>
    <property type="match status" value="1"/>
</dbReference>
<evidence type="ECO:0000256" key="1">
    <source>
        <dbReference type="ARBA" id="ARBA00004496"/>
    </source>
</evidence>
<dbReference type="Pfam" id="PF11806">
    <property type="entry name" value="Enterochelin_N"/>
    <property type="match status" value="1"/>
</dbReference>
<dbReference type="Gene3D" id="3.40.50.1820">
    <property type="entry name" value="alpha/beta hydrolase"/>
    <property type="match status" value="1"/>
</dbReference>
<comment type="caution">
    <text evidence="6">The sequence shown here is derived from an EMBL/GenBank/DDBJ whole genome shotgun (WGS) entry which is preliminary data.</text>
</comment>
<dbReference type="EMBL" id="JANYMP010000001">
    <property type="protein sequence ID" value="MCS7475663.1"/>
    <property type="molecule type" value="Genomic_DNA"/>
</dbReference>
<organism evidence="6 7">
    <name type="scientific">Umezawaea endophytica</name>
    <dbReference type="NCBI Taxonomy" id="1654476"/>
    <lineage>
        <taxon>Bacteria</taxon>
        <taxon>Bacillati</taxon>
        <taxon>Actinomycetota</taxon>
        <taxon>Actinomycetes</taxon>
        <taxon>Pseudonocardiales</taxon>
        <taxon>Pseudonocardiaceae</taxon>
        <taxon>Umezawaea</taxon>
    </lineage>
</organism>
<dbReference type="Proteomes" id="UP001141259">
    <property type="component" value="Unassembled WGS sequence"/>
</dbReference>
<evidence type="ECO:0000256" key="2">
    <source>
        <dbReference type="ARBA" id="ARBA00022490"/>
    </source>
</evidence>
<dbReference type="SUPFAM" id="SSF53474">
    <property type="entry name" value="alpha/beta-Hydrolases"/>
    <property type="match status" value="1"/>
</dbReference>
<dbReference type="RefSeq" id="WP_259621174.1">
    <property type="nucleotide sequence ID" value="NZ_JANYMP010000001.1"/>
</dbReference>